<name>A0A1Y4JGV9_9BACE</name>
<accession>A0A1Y4JGV9</accession>
<organism evidence="1 2">
    <name type="scientific">Bacteroides clarus</name>
    <dbReference type="NCBI Taxonomy" id="626929"/>
    <lineage>
        <taxon>Bacteria</taxon>
        <taxon>Pseudomonadati</taxon>
        <taxon>Bacteroidota</taxon>
        <taxon>Bacteroidia</taxon>
        <taxon>Bacteroidales</taxon>
        <taxon>Bacteroidaceae</taxon>
        <taxon>Bacteroides</taxon>
    </lineage>
</organism>
<dbReference type="EMBL" id="NFKE01000029">
    <property type="protein sequence ID" value="OUP31016.1"/>
    <property type="molecule type" value="Genomic_DNA"/>
</dbReference>
<reference evidence="2" key="1">
    <citation type="submission" date="2017-04" db="EMBL/GenBank/DDBJ databases">
        <title>Function of individual gut microbiota members based on whole genome sequencing of pure cultures obtained from chicken caecum.</title>
        <authorList>
            <person name="Medvecky M."/>
            <person name="Cejkova D."/>
            <person name="Polansky O."/>
            <person name="Karasova D."/>
            <person name="Kubasova T."/>
            <person name="Cizek A."/>
            <person name="Rychlik I."/>
        </authorList>
    </citation>
    <scope>NUCLEOTIDE SEQUENCE [LARGE SCALE GENOMIC DNA]</scope>
    <source>
        <strain evidence="2">An189</strain>
    </source>
</reference>
<sequence length="210" mass="24506">MIYPVLTIDKSSVDKYLSNMVQDSNHRFKSWEYCYGAFNNLDNPTNYLALHLAFYLASWGMYRGSCGILWKDYTIHMDAVNIIRKFHSLRKEWLTMGDISQIMDLYGELKKHYGEIKYYKPENSTSPLNLAVTDTLITKIMLGTIGCVPALDGLFKQAFHCQGKQFDEELLKRIIDCSQSNKDTIQQCQRYISEKLDCFYPSMKVVDMYF</sequence>
<evidence type="ECO:0000313" key="2">
    <source>
        <dbReference type="Proteomes" id="UP000196587"/>
    </source>
</evidence>
<protein>
    <submittedName>
        <fullName evidence="1">Uncharacterized protein</fullName>
    </submittedName>
</protein>
<dbReference type="Proteomes" id="UP000196587">
    <property type="component" value="Unassembled WGS sequence"/>
</dbReference>
<evidence type="ECO:0000313" key="1">
    <source>
        <dbReference type="EMBL" id="OUP31016.1"/>
    </source>
</evidence>
<proteinExistence type="predicted"/>
<comment type="caution">
    <text evidence="1">The sequence shown here is derived from an EMBL/GenBank/DDBJ whole genome shotgun (WGS) entry which is preliminary data.</text>
</comment>
<gene>
    <name evidence="1" type="ORF">B5F24_17395</name>
</gene>
<dbReference type="AlphaFoldDB" id="A0A1Y4JGV9"/>